<dbReference type="AlphaFoldDB" id="Q8NRP1"/>
<organism evidence="1 2">
    <name type="scientific">Corynebacterium glutamicum (strain ATCC 13032 / DSM 20300 / JCM 1318 / BCRC 11384 / CCUG 27702 / LMG 3730 / NBRC 12168 / NCIMB 10025 / NRRL B-2784 / 534)</name>
    <dbReference type="NCBI Taxonomy" id="196627"/>
    <lineage>
        <taxon>Bacteria</taxon>
        <taxon>Bacillati</taxon>
        <taxon>Actinomycetota</taxon>
        <taxon>Actinomycetes</taxon>
        <taxon>Mycobacteriales</taxon>
        <taxon>Corynebacteriaceae</taxon>
        <taxon>Corynebacterium</taxon>
    </lineage>
</organism>
<proteinExistence type="predicted"/>
<gene>
    <name evidence="1" type="ordered locus">Cgl1007</name>
</gene>
<accession>Q8NRP1</accession>
<dbReference type="HOGENOM" id="CLU_1358546_0_0_11"/>
<dbReference type="BioCyc" id="CORYNE:G18NG-10579-MONOMER"/>
<keyword evidence="2" id="KW-1185">Reference proteome</keyword>
<evidence type="ECO:0000313" key="1">
    <source>
        <dbReference type="EMBL" id="BAB98400.1"/>
    </source>
</evidence>
<reference evidence="2" key="1">
    <citation type="journal article" date="2003" name="Appl. Microbiol. Biotechnol.">
        <title>The Corynebacterium glutamicum genome: features and impacts on biotechnological processes.</title>
        <authorList>
            <person name="Ikeda M."/>
            <person name="Nakagawa S."/>
        </authorList>
    </citation>
    <scope>NUCLEOTIDE SEQUENCE [LARGE SCALE GENOMIC DNA]</scope>
    <source>
        <strain evidence="2">ATCC 13032 / DSM 20300 / BCRC 11384 / JCM 1318 / LMG 3730 / NCIMB 10025</strain>
    </source>
</reference>
<sequence length="201" mass="21379">MSRIITTPRTTRNLSRAAPSRLNKKIAIAMAAVITPPTLTSQPSSALSPRPPPAMLPMLNTTPPIQTSTASTQPKPGITVLPSSWARISETPMMRHTFSCTAMSMRIDTRIANAKAAPSWLVKTAVWVRNPGPMAEVAMRKMAPIRALRPEAVTAACLRDGALAFAMSPGPGVPVLAETSWLSSAFLLSAIVALLSWGLSK</sequence>
<dbReference type="Proteomes" id="UP000000582">
    <property type="component" value="Chromosome"/>
</dbReference>
<dbReference type="KEGG" id="cgl:Cgl1007"/>
<name>Q8NRP1_CORGL</name>
<dbReference type="EMBL" id="BA000036">
    <property type="protein sequence ID" value="BAB98400.1"/>
    <property type="molecule type" value="Genomic_DNA"/>
</dbReference>
<evidence type="ECO:0000313" key="2">
    <source>
        <dbReference type="Proteomes" id="UP000000582"/>
    </source>
</evidence>
<protein>
    <submittedName>
        <fullName evidence="1">Hypothetical membrane protein</fullName>
    </submittedName>
</protein>